<sequence>MSLNHIVIRAKKSVSGLFTFVDGQDPLNDTVKPSQHGKENDTPHLEEFGSTMSCGRSPGSNAKILSPGRDSPSRRNKLMGSLRRISSLRSIRSPPSKTKKRDEPESPCTPARLDKPSLILNLEESPPDQHMFEIPRSGRSTASNLIVHHSSPIAVPTLCKQEAPFSTPDLPSILPAGTVPDSPAPFQRALDMDPSKLTPSPVPSPALERRIIAEPVPTPMPGTNQTFEDILPDNGRPPYATASSQGQLGYFDIPLHDGHEGKVDYSHIQFDREVAREAGAAVIYEIPANPSDDMTKCISSNPNSKTSMGALAGRHCAMNYRRANGRRGQRMMPLNRSSIVDEGPMDRSEDMTWVEDFRFPGDEMAFTMFAPTSDDKVRLEHRQSTWGAHTGLYDGTGYGDDSGLISSRPSTSTEKTPMVPEVSVSKPREVRADSLLVGGAAEAAPASFVLGSAPSTTGDHESLADAMHAYAMLEDHPR</sequence>
<comment type="caution">
    <text evidence="2">The sequence shown here is derived from an EMBL/GenBank/DDBJ whole genome shotgun (WGS) entry which is preliminary data.</text>
</comment>
<dbReference type="RefSeq" id="XP_040785029.1">
    <property type="nucleotide sequence ID" value="XM_040938076.1"/>
</dbReference>
<proteinExistence type="predicted"/>
<feature type="region of interest" description="Disordered" evidence="1">
    <location>
        <begin position="28"/>
        <end position="113"/>
    </location>
</feature>
<dbReference type="EMBL" id="ML976618">
    <property type="protein sequence ID" value="KAF1842466.1"/>
    <property type="molecule type" value="Genomic_DNA"/>
</dbReference>
<dbReference type="AlphaFoldDB" id="A0A9P4L513"/>
<organism evidence="2 3">
    <name type="scientific">Cucurbitaria berberidis CBS 394.84</name>
    <dbReference type="NCBI Taxonomy" id="1168544"/>
    <lineage>
        <taxon>Eukaryota</taxon>
        <taxon>Fungi</taxon>
        <taxon>Dikarya</taxon>
        <taxon>Ascomycota</taxon>
        <taxon>Pezizomycotina</taxon>
        <taxon>Dothideomycetes</taxon>
        <taxon>Pleosporomycetidae</taxon>
        <taxon>Pleosporales</taxon>
        <taxon>Pleosporineae</taxon>
        <taxon>Cucurbitariaceae</taxon>
        <taxon>Cucurbitaria</taxon>
    </lineage>
</organism>
<dbReference type="Proteomes" id="UP000800039">
    <property type="component" value="Unassembled WGS sequence"/>
</dbReference>
<name>A0A9P4L513_9PLEO</name>
<reference evidence="2" key="1">
    <citation type="submission" date="2020-01" db="EMBL/GenBank/DDBJ databases">
        <authorList>
            <consortium name="DOE Joint Genome Institute"/>
            <person name="Haridas S."/>
            <person name="Albert R."/>
            <person name="Binder M."/>
            <person name="Bloem J."/>
            <person name="Labutti K."/>
            <person name="Salamov A."/>
            <person name="Andreopoulos B."/>
            <person name="Baker S.E."/>
            <person name="Barry K."/>
            <person name="Bills G."/>
            <person name="Bluhm B.H."/>
            <person name="Cannon C."/>
            <person name="Castanera R."/>
            <person name="Culley D.E."/>
            <person name="Daum C."/>
            <person name="Ezra D."/>
            <person name="Gonzalez J.B."/>
            <person name="Henrissat B."/>
            <person name="Kuo A."/>
            <person name="Liang C."/>
            <person name="Lipzen A."/>
            <person name="Lutzoni F."/>
            <person name="Magnuson J."/>
            <person name="Mondo S."/>
            <person name="Nolan M."/>
            <person name="Ohm R."/>
            <person name="Pangilinan J."/>
            <person name="Park H.-J."/>
            <person name="Ramirez L."/>
            <person name="Alfaro M."/>
            <person name="Sun H."/>
            <person name="Tritt A."/>
            <person name="Yoshinaga Y."/>
            <person name="Zwiers L.-H."/>
            <person name="Turgeon B.G."/>
            <person name="Goodwin S.B."/>
            <person name="Spatafora J.W."/>
            <person name="Crous P.W."/>
            <person name="Grigoriev I.V."/>
        </authorList>
    </citation>
    <scope>NUCLEOTIDE SEQUENCE</scope>
    <source>
        <strain evidence="2">CBS 394.84</strain>
    </source>
</reference>
<dbReference type="GeneID" id="63855326"/>
<feature type="compositionally biased region" description="Basic and acidic residues" evidence="1">
    <location>
        <begin position="36"/>
        <end position="47"/>
    </location>
</feature>
<evidence type="ECO:0000313" key="2">
    <source>
        <dbReference type="EMBL" id="KAF1842466.1"/>
    </source>
</evidence>
<gene>
    <name evidence="2" type="ORF">K460DRAFT_420373</name>
</gene>
<accession>A0A9P4L513</accession>
<feature type="compositionally biased region" description="Polar residues" evidence="1">
    <location>
        <begin position="50"/>
        <end position="60"/>
    </location>
</feature>
<feature type="compositionally biased region" description="Low complexity" evidence="1">
    <location>
        <begin position="81"/>
        <end position="96"/>
    </location>
</feature>
<evidence type="ECO:0000313" key="3">
    <source>
        <dbReference type="Proteomes" id="UP000800039"/>
    </source>
</evidence>
<protein>
    <submittedName>
        <fullName evidence="2">Uncharacterized protein</fullName>
    </submittedName>
</protein>
<dbReference type="OrthoDB" id="498204at2759"/>
<keyword evidence="3" id="KW-1185">Reference proteome</keyword>
<evidence type="ECO:0000256" key="1">
    <source>
        <dbReference type="SAM" id="MobiDB-lite"/>
    </source>
</evidence>